<dbReference type="RefSeq" id="WP_094547113.1">
    <property type="nucleotide sequence ID" value="NZ_MQWB01000001.1"/>
</dbReference>
<sequence>MDASDYSELEGGLVRMLDRLKNEGTATKDPEADQFLRDNANAVLLGLLYDQRVLAETAFCGPLKLRQRLGHLDMRQIADMDRDAFEAVFVETPAVHRFTNKMVDTTQTVARAIADEYDGDASGLWREGTNAEVEKRVKKLPGFGPQKAAKLKYCLYYFGHRDLSD</sequence>
<dbReference type="Proteomes" id="UP000216446">
    <property type="component" value="Unassembled WGS sequence"/>
</dbReference>
<dbReference type="OrthoDB" id="1492580at2"/>
<protein>
    <recommendedName>
        <fullName evidence="3">HhH-GPD domain-containing protein</fullName>
    </recommendedName>
</protein>
<comment type="caution">
    <text evidence="1">The sequence shown here is derived from an EMBL/GenBank/DDBJ whole genome shotgun (WGS) entry which is preliminary data.</text>
</comment>
<dbReference type="AlphaFoldDB" id="A0A259TYJ0"/>
<evidence type="ECO:0008006" key="3">
    <source>
        <dbReference type="Google" id="ProtNLM"/>
    </source>
</evidence>
<accession>A0A259TYJ0</accession>
<reference evidence="1 2" key="1">
    <citation type="submission" date="2016-11" db="EMBL/GenBank/DDBJ databases">
        <title>Study of marine rhodopsin-containing bacteria.</title>
        <authorList>
            <person name="Yoshizawa S."/>
            <person name="Kumagai Y."/>
            <person name="Kogure K."/>
        </authorList>
    </citation>
    <scope>NUCLEOTIDE SEQUENCE [LARGE SCALE GENOMIC DNA]</scope>
    <source>
        <strain evidence="1 2">SG-29</strain>
    </source>
</reference>
<dbReference type="InParanoid" id="A0A259TYJ0"/>
<keyword evidence="2" id="KW-1185">Reference proteome</keyword>
<proteinExistence type="predicted"/>
<name>A0A259TYJ0_9BACT</name>
<dbReference type="EMBL" id="MQWB01000001">
    <property type="protein sequence ID" value="OZC02648.1"/>
    <property type="molecule type" value="Genomic_DNA"/>
</dbReference>
<organism evidence="1 2">
    <name type="scientific">Rubricoccus marinus</name>
    <dbReference type="NCBI Taxonomy" id="716817"/>
    <lineage>
        <taxon>Bacteria</taxon>
        <taxon>Pseudomonadati</taxon>
        <taxon>Rhodothermota</taxon>
        <taxon>Rhodothermia</taxon>
        <taxon>Rhodothermales</taxon>
        <taxon>Rubricoccaceae</taxon>
        <taxon>Rubricoccus</taxon>
    </lineage>
</organism>
<evidence type="ECO:0000313" key="2">
    <source>
        <dbReference type="Proteomes" id="UP000216446"/>
    </source>
</evidence>
<evidence type="ECO:0000313" key="1">
    <source>
        <dbReference type="EMBL" id="OZC02648.1"/>
    </source>
</evidence>
<gene>
    <name evidence="1" type="ORF">BSZ36_06470</name>
</gene>